<name>G1FGB7_9CAUD</name>
<dbReference type="RefSeq" id="YP_009018063.1">
    <property type="nucleotide sequence ID" value="NC_023738.1"/>
</dbReference>
<reference evidence="1 2" key="1">
    <citation type="journal article" date="2012" name="J. Virol.">
        <title>Complete Genome Sequences of 138 Mycobacteriophages.</title>
        <authorList>
            <consortium name="the Science Education Alliance Phage Hunters Advancing Genomics and Evolutionary Science Program"/>
            <consortium name="the KwaZulu-Natal Research Institute for Tuberculosis and HIV Mycobacterial Genetics Course Students"/>
            <consortium name="the Phage Hunters Integrating Research and Education Program"/>
            <person name="Hatfull G.F."/>
        </authorList>
    </citation>
    <scope>NUCLEOTIDE SEQUENCE [LARGE SCALE GENOMIC DNA]</scope>
</reference>
<dbReference type="Proteomes" id="UP000008391">
    <property type="component" value="Segment"/>
</dbReference>
<sequence>MIEYSPFCSHCGGDRGRREPADLDGYGCLENIYHSEDALGCGCDENCPEDCMADHRGED</sequence>
<gene>
    <name evidence="1" type="primary">52</name>
    <name evidence="1" type="ORF">THIBAULT_52</name>
</gene>
<keyword evidence="2" id="KW-1185">Reference proteome</keyword>
<dbReference type="GeneID" id="18566172"/>
<accession>G1FGB7</accession>
<organism evidence="1 2">
    <name type="scientific">Mycobacterium phage Thibault</name>
    <dbReference type="NCBI Taxonomy" id="1052673"/>
    <lineage>
        <taxon>Viruses</taxon>
        <taxon>Duplodnaviria</taxon>
        <taxon>Heunggongvirae</taxon>
        <taxon>Uroviricota</taxon>
        <taxon>Caudoviricetes</taxon>
        <taxon>Omegavirus</taxon>
        <taxon>Omegavirus thibault</taxon>
    </lineage>
</organism>
<dbReference type="EMBL" id="JN201525">
    <property type="protein sequence ID" value="AEJ94156.1"/>
    <property type="molecule type" value="Genomic_DNA"/>
</dbReference>
<protein>
    <submittedName>
        <fullName evidence="1">Uncharacterized protein</fullName>
    </submittedName>
</protein>
<proteinExistence type="predicted"/>
<evidence type="ECO:0000313" key="2">
    <source>
        <dbReference type="Proteomes" id="UP000008391"/>
    </source>
</evidence>
<dbReference type="KEGG" id="vg:18566172"/>
<evidence type="ECO:0000313" key="1">
    <source>
        <dbReference type="EMBL" id="AEJ94156.1"/>
    </source>
</evidence>